<dbReference type="Proteomes" id="UP000008068">
    <property type="component" value="Unassembled WGS sequence"/>
</dbReference>
<dbReference type="HOGENOM" id="CLU_2279928_0_0_1"/>
<dbReference type="PANTHER" id="PTHR22941:SF302">
    <property type="entry name" value="SERPENTINE RECEPTOR, CLASS H"/>
    <property type="match status" value="1"/>
</dbReference>
<gene>
    <name evidence="2" type="primary">Cbn-srh-74</name>
    <name evidence="2" type="ORF">CAEBREN_12936</name>
</gene>
<evidence type="ECO:0000256" key="1">
    <source>
        <dbReference type="SAM" id="Phobius"/>
    </source>
</evidence>
<sequence length="102" mass="11710">MISSKTRKYQRSFFIGTIAQAIVPLVFIVIPVATAITFIYLDYYNQDLNNSFVLFFSLHGFASTIIIMLVHHPYRRFLIKVVTFDRSVGKSIVFLSRQNVGS</sequence>
<keyword evidence="3" id="KW-1185">Reference proteome</keyword>
<dbReference type="Pfam" id="PF10318">
    <property type="entry name" value="7TM_GPCR_Srh"/>
    <property type="match status" value="1"/>
</dbReference>
<dbReference type="InterPro" id="IPR019422">
    <property type="entry name" value="7TM_GPCR_serpentine_rcpt_Srh"/>
</dbReference>
<dbReference type="OrthoDB" id="5838269at2759"/>
<protein>
    <submittedName>
        <fullName evidence="2">CBN-SRH-74 protein</fullName>
    </submittedName>
</protein>
<feature type="transmembrane region" description="Helical" evidence="1">
    <location>
        <begin position="12"/>
        <end position="40"/>
    </location>
</feature>
<dbReference type="InterPro" id="IPR053220">
    <property type="entry name" value="Nematode_rcpt-like_serp_H"/>
</dbReference>
<feature type="transmembrane region" description="Helical" evidence="1">
    <location>
        <begin position="52"/>
        <end position="70"/>
    </location>
</feature>
<proteinExistence type="predicted"/>
<keyword evidence="1" id="KW-0472">Membrane</keyword>
<organism evidence="3">
    <name type="scientific">Caenorhabditis brenneri</name>
    <name type="common">Nematode worm</name>
    <dbReference type="NCBI Taxonomy" id="135651"/>
    <lineage>
        <taxon>Eukaryota</taxon>
        <taxon>Metazoa</taxon>
        <taxon>Ecdysozoa</taxon>
        <taxon>Nematoda</taxon>
        <taxon>Chromadorea</taxon>
        <taxon>Rhabditida</taxon>
        <taxon>Rhabditina</taxon>
        <taxon>Rhabditomorpha</taxon>
        <taxon>Rhabditoidea</taxon>
        <taxon>Rhabditidae</taxon>
        <taxon>Peloderinae</taxon>
        <taxon>Caenorhabditis</taxon>
    </lineage>
</organism>
<keyword evidence="1" id="KW-1133">Transmembrane helix</keyword>
<evidence type="ECO:0000313" key="2">
    <source>
        <dbReference type="EMBL" id="EGT34099.1"/>
    </source>
</evidence>
<dbReference type="EMBL" id="GL381019">
    <property type="protein sequence ID" value="EGT34099.1"/>
    <property type="molecule type" value="Genomic_DNA"/>
</dbReference>
<evidence type="ECO:0000313" key="3">
    <source>
        <dbReference type="Proteomes" id="UP000008068"/>
    </source>
</evidence>
<dbReference type="InParanoid" id="G0PL70"/>
<accession>G0PL70</accession>
<keyword evidence="1" id="KW-0812">Transmembrane</keyword>
<reference evidence="3" key="1">
    <citation type="submission" date="2011-07" db="EMBL/GenBank/DDBJ databases">
        <authorList>
            <consortium name="Caenorhabditis brenneri Sequencing and Analysis Consortium"/>
            <person name="Wilson R.K."/>
        </authorList>
    </citation>
    <scope>NUCLEOTIDE SEQUENCE [LARGE SCALE GENOMIC DNA]</scope>
    <source>
        <strain evidence="3">PB2801</strain>
    </source>
</reference>
<dbReference type="AlphaFoldDB" id="G0PL70"/>
<dbReference type="PANTHER" id="PTHR22941">
    <property type="entry name" value="SERPENTINE RECEPTOR"/>
    <property type="match status" value="1"/>
</dbReference>
<dbReference type="eggNOG" id="ENOG502SYZ6">
    <property type="taxonomic scope" value="Eukaryota"/>
</dbReference>
<name>G0PL70_CAEBE</name>